<sequence>MDRLDKKILIEMALYILEITGGVDIYHLCKVLYFGQRRHLATYGIPLVADDFHALPYGPVPTNLYDFFKKGDHDFQNVIKKGSQDAQCILFGKRNADRNYLSEADRETLDEVIKEYASLSFEKLKQKSHDEYWKRASEGKSKVMPLIDIARSAKASEGMIEYLEEHMAVELALS</sequence>
<protein>
    <recommendedName>
        <fullName evidence="1">Antitoxin SocA-like Panacea domain-containing protein</fullName>
    </recommendedName>
</protein>
<evidence type="ECO:0000313" key="2">
    <source>
        <dbReference type="EMBL" id="ERJ63620.1"/>
    </source>
</evidence>
<organism evidence="2 3">
    <name type="scientific">Porphyromonas gingivalis F0570</name>
    <dbReference type="NCBI Taxonomy" id="1227271"/>
    <lineage>
        <taxon>Bacteria</taxon>
        <taxon>Pseudomonadati</taxon>
        <taxon>Bacteroidota</taxon>
        <taxon>Bacteroidia</taxon>
        <taxon>Bacteroidales</taxon>
        <taxon>Porphyromonadaceae</taxon>
        <taxon>Porphyromonas</taxon>
    </lineage>
</organism>
<accession>A0A0E2LMV2</accession>
<dbReference type="InterPro" id="IPR025272">
    <property type="entry name" value="SocA_Panacea"/>
</dbReference>
<dbReference type="EMBL" id="AWUW01000158">
    <property type="protein sequence ID" value="ERJ63620.1"/>
    <property type="molecule type" value="Genomic_DNA"/>
</dbReference>
<gene>
    <name evidence="2" type="ORF">HMPREF1555_02342</name>
</gene>
<dbReference type="Pfam" id="PF13274">
    <property type="entry name" value="SocA_Panacea"/>
    <property type="match status" value="1"/>
</dbReference>
<comment type="caution">
    <text evidence="2">The sequence shown here is derived from an EMBL/GenBank/DDBJ whole genome shotgun (WGS) entry which is preliminary data.</text>
</comment>
<name>A0A0E2LMV2_PORGN</name>
<feature type="domain" description="Antitoxin SocA-like Panacea" evidence="1">
    <location>
        <begin position="28"/>
        <end position="134"/>
    </location>
</feature>
<dbReference type="AlphaFoldDB" id="A0A0E2LMV2"/>
<dbReference type="Proteomes" id="UP000016630">
    <property type="component" value="Unassembled WGS sequence"/>
</dbReference>
<proteinExistence type="predicted"/>
<dbReference type="HOGENOM" id="CLU_107140_0_0_10"/>
<evidence type="ECO:0000313" key="3">
    <source>
        <dbReference type="Proteomes" id="UP000016630"/>
    </source>
</evidence>
<evidence type="ECO:0000259" key="1">
    <source>
        <dbReference type="Pfam" id="PF13274"/>
    </source>
</evidence>
<dbReference type="PATRIC" id="fig|1227271.3.peg.2056"/>
<reference evidence="2 3" key="1">
    <citation type="submission" date="2013-06" db="EMBL/GenBank/DDBJ databases">
        <authorList>
            <person name="Weinstock G."/>
            <person name="Sodergren E."/>
            <person name="Lobos E.A."/>
            <person name="Fulton L."/>
            <person name="Fulton R."/>
            <person name="Courtney L."/>
            <person name="Fronick C."/>
            <person name="O'Laughlin M."/>
            <person name="Godfrey J."/>
            <person name="Wilson R.M."/>
            <person name="Miner T."/>
            <person name="Farmer C."/>
            <person name="Delehaunty K."/>
            <person name="Cordes M."/>
            <person name="Minx P."/>
            <person name="Tomlinson C."/>
            <person name="Chen J."/>
            <person name="Wollam A."/>
            <person name="Pepin K.H."/>
            <person name="Bhonagiri V."/>
            <person name="Zhang X."/>
            <person name="Warren W."/>
            <person name="Mitreva M."/>
            <person name="Mardis E.R."/>
            <person name="Wilson R.K."/>
        </authorList>
    </citation>
    <scope>NUCLEOTIDE SEQUENCE [LARGE SCALE GENOMIC DNA]</scope>
    <source>
        <strain evidence="2 3">F0570</strain>
    </source>
</reference>